<keyword evidence="2" id="KW-1185">Reference proteome</keyword>
<dbReference type="RefSeq" id="WP_006980028.1">
    <property type="nucleotide sequence ID" value="NZ_ABVL01000007.1"/>
</dbReference>
<dbReference type="EMBL" id="ABVL01000007">
    <property type="protein sequence ID" value="EDY19527.1"/>
    <property type="molecule type" value="Genomic_DNA"/>
</dbReference>
<evidence type="ECO:0000313" key="1">
    <source>
        <dbReference type="EMBL" id="EDY19527.1"/>
    </source>
</evidence>
<evidence type="ECO:0000313" key="2">
    <source>
        <dbReference type="Proteomes" id="UP000005824"/>
    </source>
</evidence>
<organism evidence="1 2">
    <name type="scientific">Chthoniobacter flavus Ellin428</name>
    <dbReference type="NCBI Taxonomy" id="497964"/>
    <lineage>
        <taxon>Bacteria</taxon>
        <taxon>Pseudomonadati</taxon>
        <taxon>Verrucomicrobiota</taxon>
        <taxon>Spartobacteria</taxon>
        <taxon>Chthoniobacterales</taxon>
        <taxon>Chthoniobacteraceae</taxon>
        <taxon>Chthoniobacter</taxon>
    </lineage>
</organism>
<comment type="caution">
    <text evidence="1">The sequence shown here is derived from an EMBL/GenBank/DDBJ whole genome shotgun (WGS) entry which is preliminary data.</text>
</comment>
<dbReference type="AlphaFoldDB" id="B4D1B5"/>
<dbReference type="InParanoid" id="B4D1B5"/>
<protein>
    <submittedName>
        <fullName evidence="1">Uncharacterized protein</fullName>
    </submittedName>
</protein>
<accession>B4D1B5</accession>
<dbReference type="Proteomes" id="UP000005824">
    <property type="component" value="Unassembled WGS sequence"/>
</dbReference>
<gene>
    <name evidence="1" type="ORF">CfE428DRAFT_2703</name>
</gene>
<proteinExistence type="predicted"/>
<dbReference type="STRING" id="497964.CfE428DRAFT_2703"/>
<sequence precursor="true">MFTRIPLILALIVSLLFVTQAQPIGMPVEMKQGGMCAGMQCARGCCANKTCCATVEQKQAPETPAPSQSQQQDVQFVALELRAYTFLLPPPAPRCPVVIHDEIWTAHALPPLAASCIRLI</sequence>
<name>B4D1B5_9BACT</name>
<reference evidence="1 2" key="1">
    <citation type="journal article" date="2011" name="J. Bacteriol.">
        <title>Genome sequence of Chthoniobacter flavus Ellin428, an aerobic heterotrophic soil bacterium.</title>
        <authorList>
            <person name="Kant R."/>
            <person name="van Passel M.W."/>
            <person name="Palva A."/>
            <person name="Lucas S."/>
            <person name="Lapidus A."/>
            <person name="Glavina Del Rio T."/>
            <person name="Dalin E."/>
            <person name="Tice H."/>
            <person name="Bruce D."/>
            <person name="Goodwin L."/>
            <person name="Pitluck S."/>
            <person name="Larimer F.W."/>
            <person name="Land M.L."/>
            <person name="Hauser L."/>
            <person name="Sangwan P."/>
            <person name="de Vos W.M."/>
            <person name="Janssen P.H."/>
            <person name="Smidt H."/>
        </authorList>
    </citation>
    <scope>NUCLEOTIDE SEQUENCE [LARGE SCALE GENOMIC DNA]</scope>
    <source>
        <strain evidence="1 2">Ellin428</strain>
    </source>
</reference>